<feature type="domain" description="DUF7702" evidence="3">
    <location>
        <begin position="3"/>
        <end position="246"/>
    </location>
</feature>
<evidence type="ECO:0000313" key="4">
    <source>
        <dbReference type="EMBL" id="CAF9939393.1"/>
    </source>
</evidence>
<keyword evidence="2" id="KW-1133">Transmembrane helix</keyword>
<feature type="transmembrane region" description="Helical" evidence="2">
    <location>
        <begin position="41"/>
        <end position="60"/>
    </location>
</feature>
<dbReference type="OrthoDB" id="2560628at2759"/>
<feature type="transmembrane region" description="Helical" evidence="2">
    <location>
        <begin position="66"/>
        <end position="91"/>
    </location>
</feature>
<name>A0A8H3PFD1_9LECA</name>
<comment type="caution">
    <text evidence="4">The sequence shown here is derived from an EMBL/GenBank/DDBJ whole genome shotgun (WGS) entry which is preliminary data.</text>
</comment>
<dbReference type="AlphaFoldDB" id="A0A8H3PFD1"/>
<dbReference type="Proteomes" id="UP000664521">
    <property type="component" value="Unassembled WGS sequence"/>
</dbReference>
<feature type="transmembrane region" description="Helical" evidence="2">
    <location>
        <begin position="183"/>
        <end position="207"/>
    </location>
</feature>
<accession>A0A8H3PFD1</accession>
<reference evidence="4" key="1">
    <citation type="submission" date="2021-03" db="EMBL/GenBank/DDBJ databases">
        <authorList>
            <person name="Tagirdzhanova G."/>
        </authorList>
    </citation>
    <scope>NUCLEOTIDE SEQUENCE</scope>
</reference>
<proteinExistence type="predicted"/>
<feature type="region of interest" description="Disordered" evidence="1">
    <location>
        <begin position="258"/>
        <end position="280"/>
    </location>
</feature>
<feature type="transmembrane region" description="Helical" evidence="2">
    <location>
        <begin position="150"/>
        <end position="171"/>
    </location>
</feature>
<dbReference type="EMBL" id="CAJPDS010000130">
    <property type="protein sequence ID" value="CAF9939393.1"/>
    <property type="molecule type" value="Genomic_DNA"/>
</dbReference>
<protein>
    <recommendedName>
        <fullName evidence="3">DUF7702 domain-containing protein</fullName>
    </recommendedName>
</protein>
<dbReference type="InterPro" id="IPR056119">
    <property type="entry name" value="DUF7702"/>
</dbReference>
<feature type="transmembrane region" description="Helical" evidence="2">
    <location>
        <begin position="12"/>
        <end position="29"/>
    </location>
</feature>
<gene>
    <name evidence="4" type="ORF">HETSPECPRED_001767</name>
</gene>
<feature type="transmembrane region" description="Helical" evidence="2">
    <location>
        <begin position="219"/>
        <end position="240"/>
    </location>
</feature>
<evidence type="ECO:0000313" key="5">
    <source>
        <dbReference type="Proteomes" id="UP000664521"/>
    </source>
</evidence>
<evidence type="ECO:0000259" key="3">
    <source>
        <dbReference type="Pfam" id="PF24800"/>
    </source>
</evidence>
<keyword evidence="2" id="KW-0472">Membrane</keyword>
<evidence type="ECO:0000256" key="1">
    <source>
        <dbReference type="SAM" id="MobiDB-lite"/>
    </source>
</evidence>
<sequence>MAIDYRQGVSVAILIFYLPALAIATFLSIRHGFRRSSGWRFMIIFTLARVLGSCLQLATINQPRNYSLYIGYATLINIALSPLELVAYGLLSRVITSINRSTPTIVTPRHMQLAELLITVGLILSIIGGVNAGEDFGKTGIYKTQTLGKAGLGLFIAAFAFLCLVTAILVQSMRHVEEGEKRILLAVAVSLPFLLVRLVYSALAVFANKRSFSLFYGDTSILLFMALLEEVIVVVIYEGVGLTLKKVRKDRLAGGGRGSGEYMMHMEGGNNEPERRGQEGGSWTLKLLTFIPH</sequence>
<keyword evidence="5" id="KW-1185">Reference proteome</keyword>
<evidence type="ECO:0000256" key="2">
    <source>
        <dbReference type="SAM" id="Phobius"/>
    </source>
</evidence>
<feature type="transmembrane region" description="Helical" evidence="2">
    <location>
        <begin position="112"/>
        <end position="130"/>
    </location>
</feature>
<dbReference type="Pfam" id="PF24800">
    <property type="entry name" value="DUF7702"/>
    <property type="match status" value="1"/>
</dbReference>
<organism evidence="4 5">
    <name type="scientific">Heterodermia speciosa</name>
    <dbReference type="NCBI Taxonomy" id="116794"/>
    <lineage>
        <taxon>Eukaryota</taxon>
        <taxon>Fungi</taxon>
        <taxon>Dikarya</taxon>
        <taxon>Ascomycota</taxon>
        <taxon>Pezizomycotina</taxon>
        <taxon>Lecanoromycetes</taxon>
        <taxon>OSLEUM clade</taxon>
        <taxon>Lecanoromycetidae</taxon>
        <taxon>Caliciales</taxon>
        <taxon>Physciaceae</taxon>
        <taxon>Heterodermia</taxon>
    </lineage>
</organism>
<keyword evidence="2" id="KW-0812">Transmembrane</keyword>
<dbReference type="PANTHER" id="PTHR42109:SF2">
    <property type="entry name" value="INTEGRAL MEMBRANE PROTEIN"/>
    <property type="match status" value="1"/>
</dbReference>
<dbReference type="PANTHER" id="PTHR42109">
    <property type="entry name" value="UNPLACED GENOMIC SCAFFOLD UM_SCAF_CONTIG_1.265, WHOLE GENOME SHOTGUN SEQUENCE"/>
    <property type="match status" value="1"/>
</dbReference>